<dbReference type="AlphaFoldDB" id="A0A370TWD1"/>
<protein>
    <recommendedName>
        <fullName evidence="3">N-acetyltransferase domain-containing protein</fullName>
    </recommendedName>
</protein>
<evidence type="ECO:0000256" key="1">
    <source>
        <dbReference type="SAM" id="MobiDB-lite"/>
    </source>
</evidence>
<dbReference type="Proteomes" id="UP000254866">
    <property type="component" value="Unassembled WGS sequence"/>
</dbReference>
<feature type="region of interest" description="Disordered" evidence="1">
    <location>
        <begin position="226"/>
        <end position="248"/>
    </location>
</feature>
<evidence type="ECO:0000313" key="5">
    <source>
        <dbReference type="Proteomes" id="UP000254866"/>
    </source>
</evidence>
<dbReference type="Gene3D" id="3.40.630.30">
    <property type="match status" value="1"/>
</dbReference>
<dbReference type="GeneID" id="43597019"/>
<sequence>MATITITIADRMNTVPGFRTSTTFFTFLRANLILPSSTLNSNTSTPLLSACSSQTLPPLQSLPSSSLATMTSVSASRSSLETASPQRSDPLVDIPPLVTTTLTTSEDKIAALKLIADSVAQQRQQASRAVIFHPLTIAVYILILALTSQTLYKSRSDVGLLATTCAGITMAGLVAIRGVAGGYLNFAENVTWKFLQNDDADGEEDIVIGSRYGSELIGAAVLRLERSPSSPGSSSSKKKGGKNSKNRGNGIIRAWTVRIRYRGNGVGTELLEEAVRVTRESFGGNPEIGFAKEHVNSQMVLPEMFNRGFRKREVKAARMLEGVIEGK</sequence>
<name>A0A370TWD1_9HELO</name>
<proteinExistence type="predicted"/>
<keyword evidence="2" id="KW-0812">Transmembrane</keyword>
<dbReference type="GO" id="GO:0016747">
    <property type="term" value="F:acyltransferase activity, transferring groups other than amino-acyl groups"/>
    <property type="evidence" value="ECO:0007669"/>
    <property type="project" value="InterPro"/>
</dbReference>
<dbReference type="Pfam" id="PF00583">
    <property type="entry name" value="Acetyltransf_1"/>
    <property type="match status" value="1"/>
</dbReference>
<evidence type="ECO:0000256" key="2">
    <source>
        <dbReference type="SAM" id="Phobius"/>
    </source>
</evidence>
<comment type="caution">
    <text evidence="4">The sequence shown here is derived from an EMBL/GenBank/DDBJ whole genome shotgun (WGS) entry which is preliminary data.</text>
</comment>
<keyword evidence="2" id="KW-1133">Transmembrane helix</keyword>
<organism evidence="4 5">
    <name type="scientific">Venustampulla echinocandica</name>
    <dbReference type="NCBI Taxonomy" id="2656787"/>
    <lineage>
        <taxon>Eukaryota</taxon>
        <taxon>Fungi</taxon>
        <taxon>Dikarya</taxon>
        <taxon>Ascomycota</taxon>
        <taxon>Pezizomycotina</taxon>
        <taxon>Leotiomycetes</taxon>
        <taxon>Helotiales</taxon>
        <taxon>Pleuroascaceae</taxon>
        <taxon>Venustampulla</taxon>
    </lineage>
</organism>
<feature type="domain" description="N-acetyltransferase" evidence="3">
    <location>
        <begin position="200"/>
        <end position="288"/>
    </location>
</feature>
<evidence type="ECO:0000259" key="3">
    <source>
        <dbReference type="Pfam" id="PF00583"/>
    </source>
</evidence>
<reference evidence="4 5" key="1">
    <citation type="journal article" date="2018" name="IMA Fungus">
        <title>IMA Genome-F 9: Draft genome sequence of Annulohypoxylon stygium, Aspergillus mulundensis, Berkeleyomyces basicola (syn. Thielaviopsis basicola), Ceratocystis smalleyi, two Cercospora beticola strains, Coleophoma cylindrospora, Fusarium fracticaudum, Phialophora cf. hyalina, and Morchella septimelata.</title>
        <authorList>
            <person name="Wingfield B.D."/>
            <person name="Bills G.F."/>
            <person name="Dong Y."/>
            <person name="Huang W."/>
            <person name="Nel W.J."/>
            <person name="Swalarsk-Parry B.S."/>
            <person name="Vaghefi N."/>
            <person name="Wilken P.M."/>
            <person name="An Z."/>
            <person name="de Beer Z.W."/>
            <person name="De Vos L."/>
            <person name="Chen L."/>
            <person name="Duong T.A."/>
            <person name="Gao Y."/>
            <person name="Hammerbacher A."/>
            <person name="Kikkert J.R."/>
            <person name="Li Y."/>
            <person name="Li H."/>
            <person name="Li K."/>
            <person name="Li Q."/>
            <person name="Liu X."/>
            <person name="Ma X."/>
            <person name="Naidoo K."/>
            <person name="Pethybridge S.J."/>
            <person name="Sun J."/>
            <person name="Steenkamp E.T."/>
            <person name="van der Nest M.A."/>
            <person name="van Wyk S."/>
            <person name="Wingfield M.J."/>
            <person name="Xiong C."/>
            <person name="Yue Q."/>
            <person name="Zhang X."/>
        </authorList>
    </citation>
    <scope>NUCLEOTIDE SEQUENCE [LARGE SCALE GENOMIC DNA]</scope>
    <source>
        <strain evidence="4 5">BP 5553</strain>
    </source>
</reference>
<feature type="transmembrane region" description="Helical" evidence="2">
    <location>
        <begin position="158"/>
        <end position="176"/>
    </location>
</feature>
<dbReference type="RefSeq" id="XP_031872486.1">
    <property type="nucleotide sequence ID" value="XM_032012793.1"/>
</dbReference>
<feature type="transmembrane region" description="Helical" evidence="2">
    <location>
        <begin position="130"/>
        <end position="152"/>
    </location>
</feature>
<gene>
    <name evidence="4" type="ORF">BP5553_04170</name>
</gene>
<evidence type="ECO:0000313" key="4">
    <source>
        <dbReference type="EMBL" id="RDL39830.1"/>
    </source>
</evidence>
<dbReference type="InterPro" id="IPR000182">
    <property type="entry name" value="GNAT_dom"/>
</dbReference>
<accession>A0A370TWD1</accession>
<dbReference type="EMBL" id="NPIC01000002">
    <property type="protein sequence ID" value="RDL39830.1"/>
    <property type="molecule type" value="Genomic_DNA"/>
</dbReference>
<keyword evidence="2" id="KW-0472">Membrane</keyword>
<feature type="compositionally biased region" description="Basic residues" evidence="1">
    <location>
        <begin position="236"/>
        <end position="245"/>
    </location>
</feature>
<dbReference type="InterPro" id="IPR016181">
    <property type="entry name" value="Acyl_CoA_acyltransferase"/>
</dbReference>
<dbReference type="SUPFAM" id="SSF55729">
    <property type="entry name" value="Acyl-CoA N-acyltransferases (Nat)"/>
    <property type="match status" value="1"/>
</dbReference>
<keyword evidence="5" id="KW-1185">Reference proteome</keyword>
<dbReference type="OrthoDB" id="5343688at2759"/>